<feature type="transmembrane region" description="Helical" evidence="7">
    <location>
        <begin position="373"/>
        <end position="394"/>
    </location>
</feature>
<proteinExistence type="inferred from homology"/>
<dbReference type="GO" id="GO:0005886">
    <property type="term" value="C:plasma membrane"/>
    <property type="evidence" value="ECO:0007669"/>
    <property type="project" value="UniProtKB-SubCell"/>
</dbReference>
<feature type="transmembrane region" description="Helical" evidence="7">
    <location>
        <begin position="406"/>
        <end position="427"/>
    </location>
</feature>
<keyword evidence="6 7" id="KW-0472">Membrane</keyword>
<dbReference type="InterPro" id="IPR049278">
    <property type="entry name" value="MS_channel_C"/>
</dbReference>
<evidence type="ECO:0000256" key="5">
    <source>
        <dbReference type="ARBA" id="ARBA00022989"/>
    </source>
</evidence>
<dbReference type="Pfam" id="PF00924">
    <property type="entry name" value="MS_channel_2nd"/>
    <property type="match status" value="1"/>
</dbReference>
<dbReference type="Gene3D" id="1.10.287.1260">
    <property type="match status" value="1"/>
</dbReference>
<dbReference type="HOGENOM" id="CLU_013626_3_1_5"/>
<dbReference type="AlphaFoldDB" id="C3KRG8"/>
<dbReference type="GO" id="GO:0008381">
    <property type="term" value="F:mechanosensitive monoatomic ion channel activity"/>
    <property type="evidence" value="ECO:0007669"/>
    <property type="project" value="InterPro"/>
</dbReference>
<dbReference type="InterPro" id="IPR045276">
    <property type="entry name" value="YbiO_bact"/>
</dbReference>
<feature type="transmembrane region" description="Helical" evidence="7">
    <location>
        <begin position="488"/>
        <end position="507"/>
    </location>
</feature>
<evidence type="ECO:0000256" key="2">
    <source>
        <dbReference type="ARBA" id="ARBA00008017"/>
    </source>
</evidence>
<dbReference type="InterPro" id="IPR011014">
    <property type="entry name" value="MscS_channel_TM-2"/>
</dbReference>
<keyword evidence="11" id="KW-0614">Plasmid</keyword>
<dbReference type="InterPro" id="IPR010920">
    <property type="entry name" value="LSM_dom_sf"/>
</dbReference>
<feature type="transmembrane region" description="Helical" evidence="7">
    <location>
        <begin position="274"/>
        <end position="292"/>
    </location>
</feature>
<comment type="similarity">
    <text evidence="2">Belongs to the MscS (TC 1.A.23) family.</text>
</comment>
<feature type="transmembrane region" description="Helical" evidence="7">
    <location>
        <begin position="193"/>
        <end position="213"/>
    </location>
</feature>
<evidence type="ECO:0000259" key="10">
    <source>
        <dbReference type="Pfam" id="PF21088"/>
    </source>
</evidence>
<feature type="transmembrane region" description="Helical" evidence="7">
    <location>
        <begin position="123"/>
        <end position="145"/>
    </location>
</feature>
<evidence type="ECO:0000256" key="7">
    <source>
        <dbReference type="SAM" id="Phobius"/>
    </source>
</evidence>
<feature type="domain" description="Mechanosensitive ion channel MscS C-terminal" evidence="9">
    <location>
        <begin position="576"/>
        <end position="663"/>
    </location>
</feature>
<feature type="transmembrane region" description="Helical" evidence="7">
    <location>
        <begin position="460"/>
        <end position="482"/>
    </location>
</feature>
<organism evidence="11 12">
    <name type="scientific">Sinorhizobium fredii (strain NBRC 101917 / NGR234)</name>
    <dbReference type="NCBI Taxonomy" id="394"/>
    <lineage>
        <taxon>Bacteria</taxon>
        <taxon>Pseudomonadati</taxon>
        <taxon>Pseudomonadota</taxon>
        <taxon>Alphaproteobacteria</taxon>
        <taxon>Hyphomicrobiales</taxon>
        <taxon>Rhizobiaceae</taxon>
        <taxon>Sinorhizobium/Ensifer group</taxon>
        <taxon>Sinorhizobium</taxon>
    </lineage>
</organism>
<evidence type="ECO:0000313" key="11">
    <source>
        <dbReference type="EMBL" id="ACP22676.1"/>
    </source>
</evidence>
<feature type="transmembrane region" description="Helical" evidence="7">
    <location>
        <begin position="304"/>
        <end position="322"/>
    </location>
</feature>
<dbReference type="Proteomes" id="UP000001054">
    <property type="component" value="Plasmid pNGR234b"/>
</dbReference>
<feature type="transmembrane region" description="Helical" evidence="7">
    <location>
        <begin position="328"/>
        <end position="346"/>
    </location>
</feature>
<evidence type="ECO:0000259" key="9">
    <source>
        <dbReference type="Pfam" id="PF21082"/>
    </source>
</evidence>
<dbReference type="Pfam" id="PF21088">
    <property type="entry name" value="MS_channel_1st"/>
    <property type="match status" value="1"/>
</dbReference>
<dbReference type="InterPro" id="IPR049142">
    <property type="entry name" value="MS_channel_1st"/>
</dbReference>
<evidence type="ECO:0000313" key="12">
    <source>
        <dbReference type="Proteomes" id="UP000001054"/>
    </source>
</evidence>
<gene>
    <name evidence="11" type="ordered locus">NGR_b12230</name>
</gene>
<feature type="transmembrane region" description="Helical" evidence="7">
    <location>
        <begin position="245"/>
        <end position="262"/>
    </location>
</feature>
<feature type="transmembrane region" description="Helical" evidence="7">
    <location>
        <begin position="157"/>
        <end position="181"/>
    </location>
</feature>
<dbReference type="OrthoDB" id="9814206at2"/>
<geneLocation type="plasmid" evidence="12">
    <name>sym pNGR234b</name>
</geneLocation>
<dbReference type="PATRIC" id="fig|394.7.peg.1628"/>
<dbReference type="Gene3D" id="2.30.30.60">
    <property type="match status" value="1"/>
</dbReference>
<protein>
    <submittedName>
        <fullName evidence="11">Probable small-conductance mechanosensitive channel transmembrane protein</fullName>
    </submittedName>
</protein>
<evidence type="ECO:0000256" key="3">
    <source>
        <dbReference type="ARBA" id="ARBA00022475"/>
    </source>
</evidence>
<dbReference type="Gene3D" id="3.30.70.100">
    <property type="match status" value="1"/>
</dbReference>
<dbReference type="PANTHER" id="PTHR30460:SF0">
    <property type="entry name" value="MODERATE CONDUCTANCE MECHANOSENSITIVE CHANNEL YBIO"/>
    <property type="match status" value="1"/>
</dbReference>
<name>C3KRG8_SINFN</name>
<evidence type="ECO:0000256" key="4">
    <source>
        <dbReference type="ARBA" id="ARBA00022692"/>
    </source>
</evidence>
<dbReference type="SUPFAM" id="SSF50182">
    <property type="entry name" value="Sm-like ribonucleoproteins"/>
    <property type="match status" value="1"/>
</dbReference>
<feature type="transmembrane region" description="Helical" evidence="7">
    <location>
        <begin position="12"/>
        <end position="33"/>
    </location>
</feature>
<accession>C3KRG8</accession>
<evidence type="ECO:0000256" key="6">
    <source>
        <dbReference type="ARBA" id="ARBA00023136"/>
    </source>
</evidence>
<dbReference type="PANTHER" id="PTHR30460">
    <property type="entry name" value="MODERATE CONDUCTANCE MECHANOSENSITIVE CHANNEL YBIO"/>
    <property type="match status" value="1"/>
</dbReference>
<dbReference type="EMBL" id="CP000874">
    <property type="protein sequence ID" value="ACP22676.1"/>
    <property type="molecule type" value="Genomic_DNA"/>
</dbReference>
<reference evidence="12" key="1">
    <citation type="journal article" date="2004" name="J. Bacteriol.">
        <title>An evolutionary hot spot: the pNGR234b replicon of Rhizobium sp. strain NGR234.</title>
        <authorList>
            <person name="Streit W.R."/>
            <person name="Schmitz R.A."/>
            <person name="Perret X."/>
            <person name="Staehelin C."/>
            <person name="Deakin W.J."/>
            <person name="Raasch C."/>
            <person name="Liesegang H."/>
            <person name="Broughton W.J."/>
        </authorList>
    </citation>
    <scope>NUCLEOTIDE SEQUENCE [LARGE SCALE GENOMIC DNA]</scope>
    <source>
        <strain evidence="12">NBRC 101917 / NGR234</strain>
    </source>
</reference>
<feature type="domain" description="Mechanosensitive ion channel transmembrane helices 2/3" evidence="10">
    <location>
        <begin position="465"/>
        <end position="504"/>
    </location>
</feature>
<evidence type="ECO:0000256" key="1">
    <source>
        <dbReference type="ARBA" id="ARBA00004651"/>
    </source>
</evidence>
<dbReference type="InterPro" id="IPR023408">
    <property type="entry name" value="MscS_beta-dom_sf"/>
</dbReference>
<dbReference type="InterPro" id="IPR006685">
    <property type="entry name" value="MscS_channel_2nd"/>
</dbReference>
<dbReference type="SUPFAM" id="SSF82861">
    <property type="entry name" value="Mechanosensitive channel protein MscS (YggB), transmembrane region"/>
    <property type="match status" value="1"/>
</dbReference>
<reference evidence="11 12" key="2">
    <citation type="journal article" date="2009" name="Appl. Environ. Microbiol.">
        <title>Rhizobium sp. strain NGR234 possesses a remarkable number of secretion systems.</title>
        <authorList>
            <person name="Schmeisser C."/>
            <person name="Liesegang H."/>
            <person name="Krysciak D."/>
            <person name="Bakkou N."/>
            <person name="Le Quere A."/>
            <person name="Wollherr A."/>
            <person name="Heinemeyer I."/>
            <person name="Morgenstern B."/>
            <person name="Pommerening-Roeser A."/>
            <person name="Flores M."/>
            <person name="Palacios R."/>
            <person name="Brenner S."/>
            <person name="Gottschalk G."/>
            <person name="Schmitz R.A."/>
            <person name="Broughton W.J."/>
            <person name="Perret X."/>
            <person name="Strittmatter A.W."/>
            <person name="Streit W.R."/>
        </authorList>
    </citation>
    <scope>NUCLEOTIDE SEQUENCE [LARGE SCALE GENOMIC DNA]</scope>
    <source>
        <strain evidence="12">NBRC 101917 / NGR234</strain>
    </source>
</reference>
<dbReference type="InterPro" id="IPR011066">
    <property type="entry name" value="MscS_channel_C_sf"/>
</dbReference>
<comment type="subcellular location">
    <subcellularLocation>
        <location evidence="1">Cell membrane</location>
        <topology evidence="1">Multi-pass membrane protein</topology>
    </subcellularLocation>
</comment>
<dbReference type="Pfam" id="PF21082">
    <property type="entry name" value="MS_channel_3rd"/>
    <property type="match status" value="1"/>
</dbReference>
<dbReference type="KEGG" id="rhi:NGR_b12230"/>
<keyword evidence="4 7" id="KW-0812">Transmembrane</keyword>
<keyword evidence="12" id="KW-1185">Reference proteome</keyword>
<dbReference type="SUPFAM" id="SSF82689">
    <property type="entry name" value="Mechanosensitive channel protein MscS (YggB), C-terminal domain"/>
    <property type="match status" value="1"/>
</dbReference>
<keyword evidence="3" id="KW-1003">Cell membrane</keyword>
<sequence length="707" mass="75791">MSSTFRFAGQGAVLALIVLVLQFVFGFVAPLAAQEAAPTAPPAKVQQLIELLDDPDVRQWLAAKQTTPPPQAATPPSGVASQWVAQIRGHLTGLRDATPRLVPEWMAARERIASEMHEGSMPILRGFGFVLIVGYGAEFLLRYLLRRSANRSAVEPGYGLAAFVRIAPLVVFAIAAIAAFVLADWPRRLEAAVAPLLIAWIVARLLIAVAAAMTEPAEENADGAETAVAGPSPAPDVARFWHRRFVLIVCAAAALWAVMDMMQALSFPADVRDLTGAALGLVVLGIGIETVLRRPAPDIAVGRRILRNALLIAFLILLWVVWVAGMKVLFWLGVYVLGLPPLLRIVSAATRTMLDADAAGNIRVMRNVLIDRGARFAIIALAAAWLAIVFRFNGSSMMQDDVFNRIFRGVLAGVVILLAADLVWQLAKEFINFRVKQAGVDVADPIQLARNMRLRTLLPILRNFLAAFIAVVAGMMVLSGLGVEIGPLIAGAGVFGVAIGFGSQTLVKDIISGIFYMMDDAFRVGEYIQSGSYMGTVESFSIRSVKLRHHRGPVFTVPFGTLGAVQNMSRDWVIDKFKINVSYDTDVAKVKKVVKGVGAKLLEDEELGPLLIETVKMKGVETFGDYGITLSFAMTTKPGHQTQIRRRAQAMIKEAFDANGISFASPTVQVGGGDDTQASAAAAAARDAIAKKNAALAAPQGGEAAAE</sequence>
<dbReference type="RefSeq" id="WP_015887321.1">
    <property type="nucleotide sequence ID" value="NC_012586.1"/>
</dbReference>
<evidence type="ECO:0000259" key="8">
    <source>
        <dbReference type="Pfam" id="PF00924"/>
    </source>
</evidence>
<feature type="domain" description="Mechanosensitive ion channel MscS" evidence="8">
    <location>
        <begin position="505"/>
        <end position="570"/>
    </location>
</feature>
<keyword evidence="5 7" id="KW-1133">Transmembrane helix</keyword>